<dbReference type="Proteomes" id="UP000193920">
    <property type="component" value="Unassembled WGS sequence"/>
</dbReference>
<evidence type="ECO:0000256" key="1">
    <source>
        <dbReference type="SAM" id="MobiDB-lite"/>
    </source>
</evidence>
<dbReference type="InterPro" id="IPR036865">
    <property type="entry name" value="CRAL-TRIO_dom_sf"/>
</dbReference>
<feature type="domain" description="CRAL-TRIO" evidence="2">
    <location>
        <begin position="238"/>
        <end position="394"/>
    </location>
</feature>
<dbReference type="PROSITE" id="PS50191">
    <property type="entry name" value="CRAL_TRIO"/>
    <property type="match status" value="1"/>
</dbReference>
<dbReference type="STRING" id="1754190.A0A1Y2ALY2"/>
<evidence type="ECO:0000313" key="4">
    <source>
        <dbReference type="Proteomes" id="UP000193920"/>
    </source>
</evidence>
<dbReference type="PANTHER" id="PTHR46590">
    <property type="entry name" value="PHOSPHATIDYLINOSITOL TRANSFER PROTEIN CSR1-RELATED"/>
    <property type="match status" value="1"/>
</dbReference>
<dbReference type="InterPro" id="IPR011074">
    <property type="entry name" value="CRAL/TRIO_N_dom"/>
</dbReference>
<reference evidence="3 4" key="1">
    <citation type="submission" date="2016-08" db="EMBL/GenBank/DDBJ databases">
        <title>A Parts List for Fungal Cellulosomes Revealed by Comparative Genomics.</title>
        <authorList>
            <consortium name="DOE Joint Genome Institute"/>
            <person name="Haitjema C.H."/>
            <person name="Gilmore S.P."/>
            <person name="Henske J.K."/>
            <person name="Solomon K.V."/>
            <person name="De Groot R."/>
            <person name="Kuo A."/>
            <person name="Mondo S.J."/>
            <person name="Salamov A.A."/>
            <person name="Labutti K."/>
            <person name="Zhao Z."/>
            <person name="Chiniquy J."/>
            <person name="Barry K."/>
            <person name="Brewer H.M."/>
            <person name="Purvine S.O."/>
            <person name="Wright A.T."/>
            <person name="Boxma B."/>
            <person name="Van Alen T."/>
            <person name="Hackstein J.H."/>
            <person name="Baker S.E."/>
            <person name="Grigoriev I.V."/>
            <person name="O'Malley M.A."/>
        </authorList>
    </citation>
    <scope>NUCLEOTIDE SEQUENCE [LARGE SCALE GENOMIC DNA]</scope>
    <source>
        <strain evidence="3 4">G1</strain>
    </source>
</reference>
<dbReference type="InterPro" id="IPR036273">
    <property type="entry name" value="CRAL/TRIO_N_dom_sf"/>
</dbReference>
<dbReference type="SMART" id="SM00516">
    <property type="entry name" value="SEC14"/>
    <property type="match status" value="1"/>
</dbReference>
<dbReference type="SMART" id="SM01100">
    <property type="entry name" value="CRAL_TRIO_N"/>
    <property type="match status" value="1"/>
</dbReference>
<dbReference type="CDD" id="cd00170">
    <property type="entry name" value="SEC14"/>
    <property type="match status" value="1"/>
</dbReference>
<evidence type="ECO:0000259" key="2">
    <source>
        <dbReference type="PROSITE" id="PS50191"/>
    </source>
</evidence>
<accession>A0A1Y2ALY2</accession>
<feature type="compositionally biased region" description="Low complexity" evidence="1">
    <location>
        <begin position="96"/>
        <end position="117"/>
    </location>
</feature>
<dbReference type="Pfam" id="PF00650">
    <property type="entry name" value="CRAL_TRIO"/>
    <property type="match status" value="1"/>
</dbReference>
<dbReference type="EMBL" id="MCOG01000233">
    <property type="protein sequence ID" value="ORY23506.1"/>
    <property type="molecule type" value="Genomic_DNA"/>
</dbReference>
<protein>
    <submittedName>
        <fullName evidence="3">CRAL/TRIO domain-containing protein</fullName>
    </submittedName>
</protein>
<dbReference type="InterPro" id="IPR052432">
    <property type="entry name" value="PITP/CRAL-TRIO"/>
</dbReference>
<dbReference type="SUPFAM" id="SSF46938">
    <property type="entry name" value="CRAL/TRIO N-terminal domain"/>
    <property type="match status" value="1"/>
</dbReference>
<gene>
    <name evidence="3" type="ORF">LY90DRAFT_462588</name>
</gene>
<organism evidence="3 4">
    <name type="scientific">Neocallimastix californiae</name>
    <dbReference type="NCBI Taxonomy" id="1754190"/>
    <lineage>
        <taxon>Eukaryota</taxon>
        <taxon>Fungi</taxon>
        <taxon>Fungi incertae sedis</taxon>
        <taxon>Chytridiomycota</taxon>
        <taxon>Chytridiomycota incertae sedis</taxon>
        <taxon>Neocallimastigomycetes</taxon>
        <taxon>Neocallimastigales</taxon>
        <taxon>Neocallimastigaceae</taxon>
        <taxon>Neocallimastix</taxon>
    </lineage>
</organism>
<keyword evidence="4" id="KW-1185">Reference proteome</keyword>
<dbReference type="SUPFAM" id="SSF52087">
    <property type="entry name" value="CRAL/TRIO domain"/>
    <property type="match status" value="1"/>
</dbReference>
<dbReference type="OrthoDB" id="75724at2759"/>
<feature type="region of interest" description="Disordered" evidence="1">
    <location>
        <begin position="81"/>
        <end position="161"/>
    </location>
</feature>
<comment type="caution">
    <text evidence="3">The sequence shown here is derived from an EMBL/GenBank/DDBJ whole genome shotgun (WGS) entry which is preliminary data.</text>
</comment>
<dbReference type="Pfam" id="PF03765">
    <property type="entry name" value="CRAL_TRIO_N"/>
    <property type="match status" value="1"/>
</dbReference>
<dbReference type="Gene3D" id="3.40.525.10">
    <property type="entry name" value="CRAL-TRIO lipid binding domain"/>
    <property type="match status" value="1"/>
</dbReference>
<dbReference type="AlphaFoldDB" id="A0A1Y2ALY2"/>
<name>A0A1Y2ALY2_9FUNG</name>
<dbReference type="PANTHER" id="PTHR46590:SF1">
    <property type="entry name" value="PHOSPHATIDYLINOSITOL TRANSFER PROTEIN CSR1"/>
    <property type="match status" value="1"/>
</dbReference>
<sequence>MSSNDSGHIFNLNEEQRVLLREYWDALFDYFTVTVDYSKCTTEEEKAKERQKIIEGKLHKRSHMNLDNSFDEALDCESLNVNTTPSTPIGNDRLLSPNPDSPATPNSPSSPSKSPKAGKGKLDKRTSFNRFLRRKSNSNINGNESGGNSPTSSPPNHYNVPHYKGIAEIKLDNDNILQSMKEEFFFMMSCDEPDSVALRFLRARKWNVSRAVKMTTACLQWRIEWNVRALLEYGEQGIDEEVFKSGKAFIFGKDKENRPLSFVRVRNHNKNTVPLFESEKFTMFLLETGRLSIKPPVEMCSIVFDMTDFSMNNMDYPYVKFVLHALQNYYPECLGVCLIVNAPWIFNGCWKVIKPLLDPVVSSKVHFIKTEELKDYIDEDQLMKCYGGKNPYEYEYVPPSAEDIEMEKKLKGNDNEDKFKKIEEWRNINKEYEEITKEWITKYKNLDIKCRAENANNPDSLLKVEKGKNNSNSDNIENVTIENKEQLIKEAEEIEVKRKEIGERHKKTFQKLLPYLYTKTYYQRVKTFDYVSENDI</sequence>
<proteinExistence type="predicted"/>
<evidence type="ECO:0000313" key="3">
    <source>
        <dbReference type="EMBL" id="ORY23506.1"/>
    </source>
</evidence>
<feature type="compositionally biased region" description="Low complexity" evidence="1">
    <location>
        <begin position="137"/>
        <end position="156"/>
    </location>
</feature>
<dbReference type="InterPro" id="IPR001251">
    <property type="entry name" value="CRAL-TRIO_dom"/>
</dbReference>